<dbReference type="PANTHER" id="PTHR38471:SF2">
    <property type="entry name" value="FOUR HELIX BUNDLE PROTEIN"/>
    <property type="match status" value="1"/>
</dbReference>
<accession>A0ABV6YRK9</accession>
<evidence type="ECO:0000313" key="1">
    <source>
        <dbReference type="EMBL" id="MFC1848838.1"/>
    </source>
</evidence>
<dbReference type="Gene3D" id="1.20.1440.60">
    <property type="entry name" value="23S rRNA-intervening sequence"/>
    <property type="match status" value="1"/>
</dbReference>
<dbReference type="InterPro" id="IPR036583">
    <property type="entry name" value="23S_rRNA_IVS_sf"/>
</dbReference>
<comment type="caution">
    <text evidence="1">The sequence shown here is derived from an EMBL/GenBank/DDBJ whole genome shotgun (WGS) entry which is preliminary data.</text>
</comment>
<dbReference type="SUPFAM" id="SSF158446">
    <property type="entry name" value="IVS-encoded protein-like"/>
    <property type="match status" value="1"/>
</dbReference>
<dbReference type="NCBIfam" id="TIGR02436">
    <property type="entry name" value="four helix bundle protein"/>
    <property type="match status" value="1"/>
</dbReference>
<dbReference type="Pfam" id="PF05635">
    <property type="entry name" value="23S_rRNA_IVP"/>
    <property type="match status" value="1"/>
</dbReference>
<dbReference type="EMBL" id="JBHPBY010000009">
    <property type="protein sequence ID" value="MFC1848838.1"/>
    <property type="molecule type" value="Genomic_DNA"/>
</dbReference>
<dbReference type="PANTHER" id="PTHR38471">
    <property type="entry name" value="FOUR HELIX BUNDLE PROTEIN"/>
    <property type="match status" value="1"/>
</dbReference>
<dbReference type="InterPro" id="IPR012657">
    <property type="entry name" value="23S_rRNA-intervening_sequence"/>
</dbReference>
<organism evidence="1 2">
    <name type="scientific">candidate division CSSED10-310 bacterium</name>
    <dbReference type="NCBI Taxonomy" id="2855610"/>
    <lineage>
        <taxon>Bacteria</taxon>
        <taxon>Bacteria division CSSED10-310</taxon>
    </lineage>
</organism>
<protein>
    <submittedName>
        <fullName evidence="1">Four helix bundle protein</fullName>
    </submittedName>
</protein>
<keyword evidence="2" id="KW-1185">Reference proteome</keyword>
<dbReference type="CDD" id="cd16377">
    <property type="entry name" value="23S_rRNA_IVP_like"/>
    <property type="match status" value="1"/>
</dbReference>
<sequence length="128" mass="14729">MKINSAKDLIVYTKVYELSMGIFEISKRFPPEEKYALTSQIRRSARSVCLNLQEAWAKRRYEAHFVNKLTDCDGENSETDTSLDFAKDCSYISIDEHKELTELCSEIGKMLGSMIRTPEKFNTLTSDL</sequence>
<dbReference type="Proteomes" id="UP001594351">
    <property type="component" value="Unassembled WGS sequence"/>
</dbReference>
<name>A0ABV6YRK9_UNCC1</name>
<reference evidence="1 2" key="1">
    <citation type="submission" date="2024-09" db="EMBL/GenBank/DDBJ databases">
        <title>Laminarin stimulates single cell rates of sulfate reduction while oxygen inhibits transcriptomic activity in coastal marine sediment.</title>
        <authorList>
            <person name="Lindsay M."/>
            <person name="Orcutt B."/>
            <person name="Emerson D."/>
            <person name="Stepanauskas R."/>
            <person name="D'Angelo T."/>
        </authorList>
    </citation>
    <scope>NUCLEOTIDE SEQUENCE [LARGE SCALE GENOMIC DNA]</scope>
    <source>
        <strain evidence="1">SAG AM-311-K15</strain>
    </source>
</reference>
<evidence type="ECO:0000313" key="2">
    <source>
        <dbReference type="Proteomes" id="UP001594351"/>
    </source>
</evidence>
<gene>
    <name evidence="1" type="ORF">ACFL27_01405</name>
</gene>
<proteinExistence type="predicted"/>